<keyword evidence="2" id="KW-0963">Cytoplasm</keyword>
<gene>
    <name evidence="8" type="primary">Rcd4</name>
</gene>
<reference evidence="7" key="1">
    <citation type="submission" date="2025-05" db="UniProtKB">
        <authorList>
            <consortium name="RefSeq"/>
        </authorList>
    </citation>
    <scope>NUCLEOTIDE SEQUENCE [LARGE SCALE GENOMIC DNA]</scope>
    <source>
        <strain evidence="7">14028-0561.14</strain>
    </source>
</reference>
<dbReference type="AlphaFoldDB" id="A0A6P4I2V8"/>
<evidence type="ECO:0000313" key="8">
    <source>
        <dbReference type="RefSeq" id="XP_017022475.1"/>
    </source>
</evidence>
<evidence type="ECO:0000256" key="2">
    <source>
        <dbReference type="ARBA" id="ARBA00022490"/>
    </source>
</evidence>
<name>A0A6P4I2V8_DROKI</name>
<dbReference type="Pfam" id="PF15503">
    <property type="entry name" value="PPP1R35_C"/>
    <property type="match status" value="1"/>
</dbReference>
<keyword evidence="3" id="KW-0206">Cytoskeleton</keyword>
<accession>A0A6P4I2V8</accession>
<evidence type="ECO:0000256" key="5">
    <source>
        <dbReference type="SAM" id="MobiDB-lite"/>
    </source>
</evidence>
<dbReference type="InterPro" id="IPR029135">
    <property type="entry name" value="PPP1R35_C"/>
</dbReference>
<evidence type="ECO:0000256" key="4">
    <source>
        <dbReference type="ARBA" id="ARBA00029452"/>
    </source>
</evidence>
<keyword evidence="7" id="KW-1185">Reference proteome</keyword>
<dbReference type="OrthoDB" id="8191506at2759"/>
<organism evidence="7 8">
    <name type="scientific">Drosophila kikkawai</name>
    <name type="common">Fruit fly</name>
    <dbReference type="NCBI Taxonomy" id="30033"/>
    <lineage>
        <taxon>Eukaryota</taxon>
        <taxon>Metazoa</taxon>
        <taxon>Ecdysozoa</taxon>
        <taxon>Arthropoda</taxon>
        <taxon>Hexapoda</taxon>
        <taxon>Insecta</taxon>
        <taxon>Pterygota</taxon>
        <taxon>Neoptera</taxon>
        <taxon>Endopterygota</taxon>
        <taxon>Diptera</taxon>
        <taxon>Brachycera</taxon>
        <taxon>Muscomorpha</taxon>
        <taxon>Ephydroidea</taxon>
        <taxon>Drosophilidae</taxon>
        <taxon>Drosophila</taxon>
        <taxon>Sophophora</taxon>
    </lineage>
</organism>
<evidence type="ECO:0000259" key="6">
    <source>
        <dbReference type="Pfam" id="PF15503"/>
    </source>
</evidence>
<dbReference type="RefSeq" id="XP_017022475.1">
    <property type="nucleotide sequence ID" value="XM_017166986.3"/>
</dbReference>
<evidence type="ECO:0000256" key="1">
    <source>
        <dbReference type="ARBA" id="ARBA00004114"/>
    </source>
</evidence>
<comment type="subcellular location">
    <subcellularLocation>
        <location evidence="1">Cytoplasm</location>
        <location evidence="1">Cytoskeleton</location>
        <location evidence="1">Microtubule organizing center</location>
        <location evidence="1">Centrosome</location>
        <location evidence="1">Centriole</location>
    </subcellularLocation>
</comment>
<comment type="similarity">
    <text evidence="4">Belongs to the PPP1R35 family.</text>
</comment>
<protein>
    <submittedName>
        <fullName evidence="8">Protein PPP1R35 homolog</fullName>
    </submittedName>
</protein>
<dbReference type="GO" id="GO:0005814">
    <property type="term" value="C:centriole"/>
    <property type="evidence" value="ECO:0007669"/>
    <property type="project" value="UniProtKB-SubCell"/>
</dbReference>
<feature type="domain" description="Protein phosphatase 1 regulatory subunit 35 C-terminal" evidence="6">
    <location>
        <begin position="77"/>
        <end position="167"/>
    </location>
</feature>
<evidence type="ECO:0000256" key="3">
    <source>
        <dbReference type="ARBA" id="ARBA00023212"/>
    </source>
</evidence>
<dbReference type="Proteomes" id="UP001652661">
    <property type="component" value="Chromosome 2L"/>
</dbReference>
<proteinExistence type="inferred from homology"/>
<evidence type="ECO:0000313" key="7">
    <source>
        <dbReference type="Proteomes" id="UP001652661"/>
    </source>
</evidence>
<reference evidence="8" key="2">
    <citation type="submission" date="2025-08" db="UniProtKB">
        <authorList>
            <consortium name="RefSeq"/>
        </authorList>
    </citation>
    <scope>IDENTIFICATION</scope>
    <source>
        <strain evidence="8">14028-0561.14</strain>
        <tissue evidence="8">Whole fly</tissue>
    </source>
</reference>
<sequence length="192" mass="21554">MPYKRQTRPILKPNNSTVRRLHCPPSAPPNVVIESSSGPDVELPPPPVSARAFGGSTTPRPVLQPLAAPEYNTCVRQKSEIDIMKKVQPPVTLSPKSMAAIAPKITQKLNFQPSDTVFKNLESLNVNDSVMIPQKTSSRPVNRKAKQPELQLADYLENIQLIDLYVPEPDLGLEFKRKPFDCYGAYRRIYYN</sequence>
<feature type="region of interest" description="Disordered" evidence="5">
    <location>
        <begin position="1"/>
        <end position="49"/>
    </location>
</feature>